<gene>
    <name evidence="7" type="ORF">IF1G_07282</name>
</gene>
<comment type="similarity">
    <text evidence="1">Belongs to the aldo/keto reductase family.</text>
</comment>
<evidence type="ECO:0000256" key="3">
    <source>
        <dbReference type="PIRSR" id="PIRSR000097-1"/>
    </source>
</evidence>
<dbReference type="GO" id="GO:0016491">
    <property type="term" value="F:oxidoreductase activity"/>
    <property type="evidence" value="ECO:0007669"/>
    <property type="project" value="UniProtKB-KW"/>
</dbReference>
<feature type="site" description="Lowers pKa of active site Tyr" evidence="5">
    <location>
        <position position="80"/>
    </location>
</feature>
<dbReference type="InterPro" id="IPR020471">
    <property type="entry name" value="AKR"/>
</dbReference>
<protein>
    <submittedName>
        <fullName evidence="7">Aldehyde reductase</fullName>
    </submittedName>
</protein>
<keyword evidence="2" id="KW-0560">Oxidoreductase</keyword>
<evidence type="ECO:0000256" key="1">
    <source>
        <dbReference type="ARBA" id="ARBA00007905"/>
    </source>
</evidence>
<evidence type="ECO:0000259" key="6">
    <source>
        <dbReference type="Pfam" id="PF00248"/>
    </source>
</evidence>
<organism evidence="7 8">
    <name type="scientific">Cordyceps javanica</name>
    <dbReference type="NCBI Taxonomy" id="43265"/>
    <lineage>
        <taxon>Eukaryota</taxon>
        <taxon>Fungi</taxon>
        <taxon>Dikarya</taxon>
        <taxon>Ascomycota</taxon>
        <taxon>Pezizomycotina</taxon>
        <taxon>Sordariomycetes</taxon>
        <taxon>Hypocreomycetidae</taxon>
        <taxon>Hypocreales</taxon>
        <taxon>Cordycipitaceae</taxon>
        <taxon>Cordyceps</taxon>
    </lineage>
</organism>
<dbReference type="PRINTS" id="PR00069">
    <property type="entry name" value="ALDKETRDTASE"/>
</dbReference>
<dbReference type="PANTHER" id="PTHR43827">
    <property type="entry name" value="2,5-DIKETO-D-GLUCONIC ACID REDUCTASE"/>
    <property type="match status" value="1"/>
</dbReference>
<accession>A0A545UY80</accession>
<feature type="binding site" evidence="4">
    <location>
        <position position="115"/>
    </location>
    <ligand>
        <name>substrate</name>
    </ligand>
</feature>
<feature type="domain" description="NADP-dependent oxidoreductase" evidence="6">
    <location>
        <begin position="28"/>
        <end position="274"/>
    </location>
</feature>
<dbReference type="STRING" id="43265.A0A545UY80"/>
<dbReference type="InterPro" id="IPR023210">
    <property type="entry name" value="NADP_OxRdtase_dom"/>
</dbReference>
<reference evidence="7 8" key="1">
    <citation type="journal article" date="2019" name="Appl. Microbiol. Biotechnol.">
        <title>Genome sequence of Isaria javanica and comparative genome analysis insights into family S53 peptidase evolution in fungal entomopathogens.</title>
        <authorList>
            <person name="Lin R."/>
            <person name="Zhang X."/>
            <person name="Xin B."/>
            <person name="Zou M."/>
            <person name="Gao Y."/>
            <person name="Qin F."/>
            <person name="Hu Q."/>
            <person name="Xie B."/>
            <person name="Cheng X."/>
        </authorList>
    </citation>
    <scope>NUCLEOTIDE SEQUENCE [LARGE SCALE GENOMIC DNA]</scope>
    <source>
        <strain evidence="7 8">IJ1G</strain>
    </source>
</reference>
<dbReference type="AlphaFoldDB" id="A0A545UY80"/>
<dbReference type="Proteomes" id="UP000315783">
    <property type="component" value="Unassembled WGS sequence"/>
</dbReference>
<dbReference type="CDD" id="cd19071">
    <property type="entry name" value="AKR_AKR1-5-like"/>
    <property type="match status" value="1"/>
</dbReference>
<evidence type="ECO:0000313" key="8">
    <source>
        <dbReference type="Proteomes" id="UP000315783"/>
    </source>
</evidence>
<dbReference type="PROSITE" id="PS00062">
    <property type="entry name" value="ALDOKETO_REDUCTASE_2"/>
    <property type="match status" value="1"/>
</dbReference>
<evidence type="ECO:0000313" key="7">
    <source>
        <dbReference type="EMBL" id="TQV94403.1"/>
    </source>
</evidence>
<dbReference type="SUPFAM" id="SSF51430">
    <property type="entry name" value="NAD(P)-linked oxidoreductase"/>
    <property type="match status" value="1"/>
</dbReference>
<evidence type="ECO:0000256" key="5">
    <source>
        <dbReference type="PIRSR" id="PIRSR000097-3"/>
    </source>
</evidence>
<name>A0A545UY80_9HYPO</name>
<dbReference type="Gene3D" id="3.20.20.100">
    <property type="entry name" value="NADP-dependent oxidoreductase domain"/>
    <property type="match status" value="1"/>
</dbReference>
<dbReference type="PIRSF" id="PIRSF000097">
    <property type="entry name" value="AKR"/>
    <property type="match status" value="1"/>
</dbReference>
<comment type="caution">
    <text evidence="7">The sequence shown here is derived from an EMBL/GenBank/DDBJ whole genome shotgun (WGS) entry which is preliminary data.</text>
</comment>
<dbReference type="InterPro" id="IPR036812">
    <property type="entry name" value="NAD(P)_OxRdtase_dom_sf"/>
</dbReference>
<dbReference type="EMBL" id="SPUK01000010">
    <property type="protein sequence ID" value="TQV94403.1"/>
    <property type="molecule type" value="Genomic_DNA"/>
</dbReference>
<sequence>MSHKLTLASTAKLNSGYDIPLLGFGVYQIPKEDCPEICQKALEAGYRQIDSASLYRNQGQSAAAIPASGVPRSDVFFTSKVPFFKAPMGYDSTHKLVDAALEQTQLGYLDLMLIHCPYGGPDARKGAWRALVECVDAGKVRSIGVSNYGVHHLEELEAYIKELEAERGPGRGGVLSVGQWELHPWLMRKDITDWCRQRNVVVQAYCPIVRGQRFGDPKVKALADKYGKTEAQVLLRWSLQQDFVPLVKTVRPSRVLENADLYDFELTKEEVADLATDEYSPCAWDPSVEAIEK</sequence>
<dbReference type="Pfam" id="PF00248">
    <property type="entry name" value="Aldo_ket_red"/>
    <property type="match status" value="1"/>
</dbReference>
<feature type="active site" description="Proton donor" evidence="3">
    <location>
        <position position="55"/>
    </location>
</feature>
<dbReference type="PANTHER" id="PTHR43827:SF13">
    <property type="entry name" value="ALDO_KETO REDUCTASE FAMILY PROTEIN"/>
    <property type="match status" value="1"/>
</dbReference>
<evidence type="ECO:0000256" key="2">
    <source>
        <dbReference type="ARBA" id="ARBA00023002"/>
    </source>
</evidence>
<dbReference type="FunFam" id="3.20.20.100:FF:000015">
    <property type="entry name" value="Oxidoreductase, aldo/keto reductase family"/>
    <property type="match status" value="1"/>
</dbReference>
<dbReference type="InterPro" id="IPR018170">
    <property type="entry name" value="Aldo/ket_reductase_CS"/>
</dbReference>
<dbReference type="OrthoDB" id="416253at2759"/>
<evidence type="ECO:0000256" key="4">
    <source>
        <dbReference type="PIRSR" id="PIRSR000097-2"/>
    </source>
</evidence>
<keyword evidence="8" id="KW-1185">Reference proteome</keyword>
<proteinExistence type="inferred from homology"/>